<accession>A0A4R0HBN2</accession>
<dbReference type="RefSeq" id="WP_131341210.1">
    <property type="nucleotide sequence ID" value="NZ_SJJZ01000003.1"/>
</dbReference>
<dbReference type="Proteomes" id="UP000292346">
    <property type="component" value="Unassembled WGS sequence"/>
</dbReference>
<protein>
    <submittedName>
        <fullName evidence="1">Uncharacterized protein</fullName>
    </submittedName>
</protein>
<dbReference type="EMBL" id="SJJZ01000003">
    <property type="protein sequence ID" value="TCC05149.1"/>
    <property type="molecule type" value="Genomic_DNA"/>
</dbReference>
<evidence type="ECO:0000313" key="1">
    <source>
        <dbReference type="EMBL" id="TCC05149.1"/>
    </source>
</evidence>
<sequence>MYATGRLQHALERALVADDVAVRRRAAVRVDAWRTVLEGMASGKLTIGSRTPVADTPAWVTLEVVTGGFVTGRYVAESPPGAEELARLPVNAPGETDRERVNLWYLGDEGLAELGQALRTGRCRVDVPEESALLVVAWLLENGHFAAALDLVAELRPLMHRLRFTPTFGPSSAPAGAVVRRQSVDEARAQLRQATVPPRIAAMRETLQVWNPLHDRLVSLWCDTVDGDLPELISGVVNGGWPCRVWPDDWMERRSQWLDDYATAAELHHARHPKSNFARLQAALERCPVDSSALTGREVGWIRRALANTISAHGAPGSEARATLRTAQNEVAARPTYATLAHVLSTRLDRFPRDGGLPALDPIAGAVDGAELPAAAGVAMPPHLLAKAARALEAPIGELVDRGVIGSGEVLAEVLPQVTSQLLAANIADPVLASVYAQTYAAFRRRRSLLLLNLEHQVRFDELPWVAAVAPYRDRSQKATRAAAQTLRETTAVALGAFPQTILPNPLVREFHALVSQAGLGLPLVEEVAADIFMGTFTAKWREAASVASRVLSGTLYARYYDLPAAWPAAEQRSRIRWRKLTADDFAELCRRRAQEAHTSQTPGYVAQNGTVLEQSQILTSHNLAVLVEALDLTDWLREVGPELADRAFSWAIQRQTQPVSTWISGLQGLKNTAYAWRQGIFFLSYCDGADVLAKLEERAGVLGPRFAPAVTGLLDVAAGDRFDAHGRTGRGGRRLLGWTTGPHWCSASLH</sequence>
<comment type="caution">
    <text evidence="1">The sequence shown here is derived from an EMBL/GenBank/DDBJ whole genome shotgun (WGS) entry which is preliminary data.</text>
</comment>
<proteinExistence type="predicted"/>
<gene>
    <name evidence="1" type="ORF">E0H45_24145</name>
</gene>
<name>A0A4R0HBN2_9ACTN</name>
<dbReference type="OrthoDB" id="5136203at2"/>
<evidence type="ECO:0000313" key="2">
    <source>
        <dbReference type="Proteomes" id="UP000292346"/>
    </source>
</evidence>
<dbReference type="AlphaFoldDB" id="A0A4R0HBN2"/>
<keyword evidence="2" id="KW-1185">Reference proteome</keyword>
<organism evidence="1 2">
    <name type="scientific">Kribbella soli</name>
    <dbReference type="NCBI Taxonomy" id="1124743"/>
    <lineage>
        <taxon>Bacteria</taxon>
        <taxon>Bacillati</taxon>
        <taxon>Actinomycetota</taxon>
        <taxon>Actinomycetes</taxon>
        <taxon>Propionibacteriales</taxon>
        <taxon>Kribbellaceae</taxon>
        <taxon>Kribbella</taxon>
    </lineage>
</organism>
<reference evidence="1 2" key="1">
    <citation type="submission" date="2019-02" db="EMBL/GenBank/DDBJ databases">
        <title>Kribbella capetownensis sp. nov. and Kribbella speibonae sp. nov., isolated from soil.</title>
        <authorList>
            <person name="Curtis S.M."/>
            <person name="Norton I."/>
            <person name="Everest G.J."/>
            <person name="Meyers P.R."/>
        </authorList>
    </citation>
    <scope>NUCLEOTIDE SEQUENCE [LARGE SCALE GENOMIC DNA]</scope>
    <source>
        <strain evidence="1 2">KCTC 29219</strain>
    </source>
</reference>